<feature type="transmembrane region" description="Helical" evidence="1">
    <location>
        <begin position="269"/>
        <end position="288"/>
    </location>
</feature>
<feature type="transmembrane region" description="Helical" evidence="1">
    <location>
        <begin position="371"/>
        <end position="399"/>
    </location>
</feature>
<feature type="transmembrane region" description="Helical" evidence="1">
    <location>
        <begin position="21"/>
        <end position="45"/>
    </location>
</feature>
<reference evidence="2 3" key="1">
    <citation type="submission" date="2019-02" db="EMBL/GenBank/DDBJ databases">
        <title>Deep-cultivation of Planctomycetes and their phenomic and genomic characterization uncovers novel biology.</title>
        <authorList>
            <person name="Wiegand S."/>
            <person name="Jogler M."/>
            <person name="Boedeker C."/>
            <person name="Pinto D."/>
            <person name="Vollmers J."/>
            <person name="Rivas-Marin E."/>
            <person name="Kohn T."/>
            <person name="Peeters S.H."/>
            <person name="Heuer A."/>
            <person name="Rast P."/>
            <person name="Oberbeckmann S."/>
            <person name="Bunk B."/>
            <person name="Jeske O."/>
            <person name="Meyerdierks A."/>
            <person name="Storesund J.E."/>
            <person name="Kallscheuer N."/>
            <person name="Luecker S."/>
            <person name="Lage O.M."/>
            <person name="Pohl T."/>
            <person name="Merkel B.J."/>
            <person name="Hornburger P."/>
            <person name="Mueller R.-W."/>
            <person name="Bruemmer F."/>
            <person name="Labrenz M."/>
            <person name="Spormann A.M."/>
            <person name="Op Den Camp H."/>
            <person name="Overmann J."/>
            <person name="Amann R."/>
            <person name="Jetten M.S.M."/>
            <person name="Mascher T."/>
            <person name="Medema M.H."/>
            <person name="Devos D.P."/>
            <person name="Kaster A.-K."/>
            <person name="Ovreas L."/>
            <person name="Rohde M."/>
            <person name="Galperin M.Y."/>
            <person name="Jogler C."/>
        </authorList>
    </citation>
    <scope>NUCLEOTIDE SEQUENCE [LARGE SCALE GENOMIC DNA]</scope>
    <source>
        <strain evidence="2 3">Pla22</strain>
    </source>
</reference>
<comment type="caution">
    <text evidence="2">The sequence shown here is derived from an EMBL/GenBank/DDBJ whole genome shotgun (WGS) entry which is preliminary data.</text>
</comment>
<feature type="transmembrane region" description="Helical" evidence="1">
    <location>
        <begin position="93"/>
        <end position="117"/>
    </location>
</feature>
<dbReference type="EMBL" id="SJPI01000001">
    <property type="protein sequence ID" value="TWT53961.1"/>
    <property type="molecule type" value="Genomic_DNA"/>
</dbReference>
<gene>
    <name evidence="2" type="ORF">Pla22_15950</name>
</gene>
<sequence length="422" mass="47459">MSEHAAPTVKPADDPAFKLPASLASLSVPLCGGGLVLLVVGWILGNFMVSPKVGMSAYLTAFIYCLTLTLGCLFFVLIQHLVRAGWSTVVRRIAELVMVMLVPLAILFLPIVLTLLFGSGTLYGWDVKDYDSINHLNPDIWGEKTRWLTQSWFTFRAIIYFAAWIGIAIYFFRGSTEQDETGERAVTDRLQYWSGPAVMAFALITSMAAFDWVMSLAPTWFSTMFGVYMFAGSILSAHCLITVVAFVLQKKGAMRDEVTVEHYHDLGKLIFGFILFWIYISFSQYLLIWYGNIPEETEWFYHRQEGGWWMLSICLVVFHWIIPFLGTMSRHVRRRPWAMCFWGVYLLVLHFFDVFWMIMPEANAVGAAGPIALSLFPVLASVLCVLGMVGLLAGLVLMVAGGTKIIAVRDPRLAESMAFENI</sequence>
<feature type="transmembrane region" description="Helical" evidence="1">
    <location>
        <begin position="337"/>
        <end position="359"/>
    </location>
</feature>
<dbReference type="AlphaFoldDB" id="A0A5C5WV33"/>
<dbReference type="RefSeq" id="WP_146514084.1">
    <property type="nucleotide sequence ID" value="NZ_SJPI01000001.1"/>
</dbReference>
<organism evidence="2 3">
    <name type="scientific">Rubripirellula amarantea</name>
    <dbReference type="NCBI Taxonomy" id="2527999"/>
    <lineage>
        <taxon>Bacteria</taxon>
        <taxon>Pseudomonadati</taxon>
        <taxon>Planctomycetota</taxon>
        <taxon>Planctomycetia</taxon>
        <taxon>Pirellulales</taxon>
        <taxon>Pirellulaceae</taxon>
        <taxon>Rubripirellula</taxon>
    </lineage>
</organism>
<feature type="transmembrane region" description="Helical" evidence="1">
    <location>
        <begin position="225"/>
        <end position="248"/>
    </location>
</feature>
<name>A0A5C5WV33_9BACT</name>
<evidence type="ECO:0000313" key="2">
    <source>
        <dbReference type="EMBL" id="TWT53961.1"/>
    </source>
</evidence>
<dbReference type="PANTHER" id="PTHR43044">
    <property type="match status" value="1"/>
</dbReference>
<evidence type="ECO:0000256" key="1">
    <source>
        <dbReference type="SAM" id="Phobius"/>
    </source>
</evidence>
<feature type="transmembrane region" description="Helical" evidence="1">
    <location>
        <begin position="192"/>
        <end position="213"/>
    </location>
</feature>
<evidence type="ECO:0008006" key="4">
    <source>
        <dbReference type="Google" id="ProtNLM"/>
    </source>
</evidence>
<keyword evidence="1" id="KW-1133">Transmembrane helix</keyword>
<keyword evidence="3" id="KW-1185">Reference proteome</keyword>
<keyword evidence="1" id="KW-0472">Membrane</keyword>
<feature type="transmembrane region" description="Helical" evidence="1">
    <location>
        <begin position="308"/>
        <end position="325"/>
    </location>
</feature>
<feature type="transmembrane region" description="Helical" evidence="1">
    <location>
        <begin position="57"/>
        <end position="81"/>
    </location>
</feature>
<proteinExistence type="predicted"/>
<accession>A0A5C5WV33</accession>
<dbReference type="PANTHER" id="PTHR43044:SF1">
    <property type="entry name" value="QUINOL:CYTOCHROME C OXIDOREDUCTASE QUINONE-BINDING SUBUNIT 2"/>
    <property type="match status" value="1"/>
</dbReference>
<evidence type="ECO:0000313" key="3">
    <source>
        <dbReference type="Proteomes" id="UP000316598"/>
    </source>
</evidence>
<keyword evidence="1" id="KW-0812">Transmembrane</keyword>
<protein>
    <recommendedName>
        <fullName evidence="4">Quinol:cytochrome C oxidoreductase</fullName>
    </recommendedName>
</protein>
<dbReference type="OrthoDB" id="140980at2"/>
<dbReference type="Proteomes" id="UP000316598">
    <property type="component" value="Unassembled WGS sequence"/>
</dbReference>
<feature type="transmembrane region" description="Helical" evidence="1">
    <location>
        <begin position="153"/>
        <end position="172"/>
    </location>
</feature>